<dbReference type="PANTHER" id="PTHR14969">
    <property type="entry name" value="SPHINGOSINE-1-PHOSPHATE PHOSPHOHYDROLASE"/>
    <property type="match status" value="1"/>
</dbReference>
<dbReference type="Pfam" id="PF00781">
    <property type="entry name" value="DAGK_cat"/>
    <property type="match status" value="1"/>
</dbReference>
<keyword evidence="4" id="KW-0378">Hydrolase</keyword>
<dbReference type="InterPro" id="IPR001206">
    <property type="entry name" value="Diacylglycerol_kinase_cat_dom"/>
</dbReference>
<dbReference type="SMART" id="SM00046">
    <property type="entry name" value="DAGKc"/>
    <property type="match status" value="1"/>
</dbReference>
<evidence type="ECO:0000256" key="6">
    <source>
        <dbReference type="ARBA" id="ARBA00023136"/>
    </source>
</evidence>
<keyword evidence="3" id="KW-0812">Transmembrane</keyword>
<dbReference type="SUPFAM" id="SSF111331">
    <property type="entry name" value="NAD kinase/diacylglycerol kinase-like"/>
    <property type="match status" value="1"/>
</dbReference>
<dbReference type="GO" id="GO:0005886">
    <property type="term" value="C:plasma membrane"/>
    <property type="evidence" value="ECO:0007669"/>
    <property type="project" value="UniProtKB-SubCell"/>
</dbReference>
<feature type="domain" description="DAGKc" evidence="7">
    <location>
        <begin position="210"/>
        <end position="339"/>
    </location>
</feature>
<dbReference type="EMBL" id="FOVM01000011">
    <property type="protein sequence ID" value="SFO02378.1"/>
    <property type="molecule type" value="Genomic_DNA"/>
</dbReference>
<dbReference type="SMART" id="SM00014">
    <property type="entry name" value="acidPPc"/>
    <property type="match status" value="1"/>
</dbReference>
<dbReference type="Gene3D" id="2.60.200.40">
    <property type="match status" value="1"/>
</dbReference>
<protein>
    <submittedName>
        <fullName evidence="8">Undecaprenyl-diphosphatase</fullName>
    </submittedName>
</protein>
<comment type="subcellular location">
    <subcellularLocation>
        <location evidence="1">Cell membrane</location>
        <topology evidence="1">Multi-pass membrane protein</topology>
    </subcellularLocation>
</comment>
<dbReference type="InterPro" id="IPR016064">
    <property type="entry name" value="NAD/diacylglycerol_kinase_sf"/>
</dbReference>
<evidence type="ECO:0000256" key="1">
    <source>
        <dbReference type="ARBA" id="ARBA00004651"/>
    </source>
</evidence>
<evidence type="ECO:0000313" key="9">
    <source>
        <dbReference type="Proteomes" id="UP000198867"/>
    </source>
</evidence>
<keyword evidence="9" id="KW-1185">Reference proteome</keyword>
<accession>A0A1I5DT47</accession>
<dbReference type="GO" id="GO:0016787">
    <property type="term" value="F:hydrolase activity"/>
    <property type="evidence" value="ECO:0007669"/>
    <property type="project" value="UniProtKB-KW"/>
</dbReference>
<organism evidence="8 9">
    <name type="scientific">Mycetocola miduiensis</name>
    <dbReference type="NCBI Taxonomy" id="995034"/>
    <lineage>
        <taxon>Bacteria</taxon>
        <taxon>Bacillati</taxon>
        <taxon>Actinomycetota</taxon>
        <taxon>Actinomycetes</taxon>
        <taxon>Micrococcales</taxon>
        <taxon>Microbacteriaceae</taxon>
        <taxon>Mycetocola</taxon>
    </lineage>
</organism>
<dbReference type="AlphaFoldDB" id="A0A1I5DT47"/>
<sequence length="526" mass="55453">MSPSRLAHPLLLLRRVVVLPAWVRRLDAAAGRRINARKVHPLLDRGFVRLSHFADRGVLWFTAAAVLVLLTRYRAALRGVASLTVASALANLVGKQIFGGDRPLLKDIPIGRRLAKHPESGSFPSGHSASAAAFATGVALESPQIGAVTAPVAGAVAYSRLHTGAHWLSDVLGGVAIGAGVAFLGRLLVPVPRRTPERHGGTPTPLPAAPTGEGLFLVRNRASGRAVVTRPDPAPTLARLLPDARIHLLTEGEDVSAVVRAALDAEPRPRILGVCAGDGTVASVAHLAREAGLPLLVVPGGTFNHFARTAGVESIEDAVGALAAGEGLVVDVGELRLGTGEPETVLNAASVGIYPDFVAEREEREVLLGKWVAGIVSAILVLRRAEPVELVLDGRPIRAWSLFVGINRNHAIIPAPLQRRRLDDGVLDIRILHAHSRAHAVAALSFGRRMSAILARLRLMPVGSTVESFTVENLVTAVLPREGQAPGFAHDGEVQREVGDGGMPLGGYLSTVSIVEGGLRIYAPHR</sequence>
<dbReference type="Gene3D" id="1.20.144.10">
    <property type="entry name" value="Phosphatidic acid phosphatase type 2/haloperoxidase"/>
    <property type="match status" value="1"/>
</dbReference>
<evidence type="ECO:0000259" key="7">
    <source>
        <dbReference type="PROSITE" id="PS50146"/>
    </source>
</evidence>
<dbReference type="Gene3D" id="3.40.50.10330">
    <property type="entry name" value="Probable inorganic polyphosphate/atp-NAD kinase, domain 1"/>
    <property type="match status" value="1"/>
</dbReference>
<keyword evidence="6" id="KW-0472">Membrane</keyword>
<dbReference type="InterPro" id="IPR036938">
    <property type="entry name" value="PAP2/HPO_sf"/>
</dbReference>
<evidence type="ECO:0000313" key="8">
    <source>
        <dbReference type="EMBL" id="SFO02378.1"/>
    </source>
</evidence>
<dbReference type="Pfam" id="PF01569">
    <property type="entry name" value="PAP2"/>
    <property type="match status" value="1"/>
</dbReference>
<name>A0A1I5DT47_9MICO</name>
<evidence type="ECO:0000256" key="5">
    <source>
        <dbReference type="ARBA" id="ARBA00022989"/>
    </source>
</evidence>
<evidence type="ECO:0000256" key="4">
    <source>
        <dbReference type="ARBA" id="ARBA00022801"/>
    </source>
</evidence>
<keyword evidence="2" id="KW-1003">Cell membrane</keyword>
<dbReference type="RefSeq" id="WP_090712977.1">
    <property type="nucleotide sequence ID" value="NZ_FOVM01000011.1"/>
</dbReference>
<evidence type="ECO:0000256" key="2">
    <source>
        <dbReference type="ARBA" id="ARBA00022475"/>
    </source>
</evidence>
<gene>
    <name evidence="8" type="ORF">SAMN05216219_3061</name>
</gene>
<dbReference type="PROSITE" id="PS50146">
    <property type="entry name" value="DAGK"/>
    <property type="match status" value="1"/>
</dbReference>
<dbReference type="InterPro" id="IPR000326">
    <property type="entry name" value="PAP2/HPO"/>
</dbReference>
<dbReference type="STRING" id="995034.SAMN05216219_3061"/>
<evidence type="ECO:0000256" key="3">
    <source>
        <dbReference type="ARBA" id="ARBA00022692"/>
    </source>
</evidence>
<keyword evidence="5" id="KW-1133">Transmembrane helix</keyword>
<reference evidence="9" key="1">
    <citation type="submission" date="2016-10" db="EMBL/GenBank/DDBJ databases">
        <authorList>
            <person name="Varghese N."/>
            <person name="Submissions S."/>
        </authorList>
    </citation>
    <scope>NUCLEOTIDE SEQUENCE [LARGE SCALE GENOMIC DNA]</scope>
    <source>
        <strain evidence="9">CGMCC 1.11101</strain>
    </source>
</reference>
<dbReference type="OrthoDB" id="5242960at2"/>
<dbReference type="InterPro" id="IPR017438">
    <property type="entry name" value="ATP-NAD_kinase_N"/>
</dbReference>
<dbReference type="SUPFAM" id="SSF48317">
    <property type="entry name" value="Acid phosphatase/Vanadium-dependent haloperoxidase"/>
    <property type="match status" value="1"/>
</dbReference>
<dbReference type="PANTHER" id="PTHR14969:SF62">
    <property type="entry name" value="DECAPRENYLPHOSPHORYL-5-PHOSPHORIBOSE PHOSPHATASE RV3807C-RELATED"/>
    <property type="match status" value="1"/>
</dbReference>
<dbReference type="Proteomes" id="UP000198867">
    <property type="component" value="Unassembled WGS sequence"/>
</dbReference>
<proteinExistence type="predicted"/>
<dbReference type="GO" id="GO:0016301">
    <property type="term" value="F:kinase activity"/>
    <property type="evidence" value="ECO:0007669"/>
    <property type="project" value="InterPro"/>
</dbReference>